<dbReference type="PANTHER" id="PTHR30329:SF21">
    <property type="entry name" value="LIPOPROTEIN YIAD-RELATED"/>
    <property type="match status" value="1"/>
</dbReference>
<feature type="chain" id="PRO_5024340196" description="OmpA-like domain-containing protein" evidence="5">
    <location>
        <begin position="23"/>
        <end position="375"/>
    </location>
</feature>
<feature type="signal peptide" evidence="5">
    <location>
        <begin position="1"/>
        <end position="22"/>
    </location>
</feature>
<keyword evidence="3" id="KW-0998">Cell outer membrane</keyword>
<keyword evidence="5" id="KW-0732">Signal</keyword>
<evidence type="ECO:0000313" key="8">
    <source>
        <dbReference type="Proteomes" id="UP000422108"/>
    </source>
</evidence>
<dbReference type="InterPro" id="IPR025493">
    <property type="entry name" value="DUF4384"/>
</dbReference>
<dbReference type="InterPro" id="IPR006665">
    <property type="entry name" value="OmpA-like"/>
</dbReference>
<proteinExistence type="predicted"/>
<dbReference type="InterPro" id="IPR050330">
    <property type="entry name" value="Bact_OuterMem_StrucFunc"/>
</dbReference>
<reference evidence="7 8" key="1">
    <citation type="submission" date="2019-11" db="EMBL/GenBank/DDBJ databases">
        <title>Comparative genomics of hydrocarbon-degrading Desulfosarcina strains.</title>
        <authorList>
            <person name="Watanabe M."/>
            <person name="Kojima H."/>
            <person name="Fukui M."/>
        </authorList>
    </citation>
    <scope>NUCLEOTIDE SEQUENCE [LARGE SCALE GENOMIC DNA]</scope>
    <source>
        <strain evidence="8">oXyS1</strain>
    </source>
</reference>
<dbReference type="Proteomes" id="UP000422108">
    <property type="component" value="Chromosome"/>
</dbReference>
<dbReference type="AlphaFoldDB" id="A0A5K8AAX4"/>
<dbReference type="RefSeq" id="WP_162458941.1">
    <property type="nucleotide sequence ID" value="NZ_AP021879.1"/>
</dbReference>
<dbReference type="SUPFAM" id="SSF103088">
    <property type="entry name" value="OmpA-like"/>
    <property type="match status" value="1"/>
</dbReference>
<protein>
    <recommendedName>
        <fullName evidence="6">OmpA-like domain-containing protein</fullName>
    </recommendedName>
</protein>
<dbReference type="EMBL" id="AP021879">
    <property type="protein sequence ID" value="BBO89669.1"/>
    <property type="molecule type" value="Genomic_DNA"/>
</dbReference>
<dbReference type="Gene3D" id="3.30.1330.60">
    <property type="entry name" value="OmpA-like domain"/>
    <property type="match status" value="1"/>
</dbReference>
<keyword evidence="8" id="KW-1185">Reference proteome</keyword>
<dbReference type="PRINTS" id="PR01021">
    <property type="entry name" value="OMPADOMAIN"/>
</dbReference>
<gene>
    <name evidence="7" type="ORF">DSCOOX_28490</name>
</gene>
<dbReference type="GO" id="GO:0009279">
    <property type="term" value="C:cell outer membrane"/>
    <property type="evidence" value="ECO:0007669"/>
    <property type="project" value="UniProtKB-SubCell"/>
</dbReference>
<dbReference type="InterPro" id="IPR036737">
    <property type="entry name" value="OmpA-like_sf"/>
</dbReference>
<comment type="subcellular location">
    <subcellularLocation>
        <location evidence="1">Cell outer membrane</location>
    </subcellularLocation>
</comment>
<dbReference type="PANTHER" id="PTHR30329">
    <property type="entry name" value="STATOR ELEMENT OF FLAGELLAR MOTOR COMPLEX"/>
    <property type="match status" value="1"/>
</dbReference>
<dbReference type="CDD" id="cd07185">
    <property type="entry name" value="OmpA_C-like"/>
    <property type="match status" value="1"/>
</dbReference>
<feature type="domain" description="OmpA-like" evidence="6">
    <location>
        <begin position="66"/>
        <end position="186"/>
    </location>
</feature>
<keyword evidence="2 4" id="KW-0472">Membrane</keyword>
<accession>A0A5K8AAX4</accession>
<dbReference type="Pfam" id="PF00691">
    <property type="entry name" value="OmpA"/>
    <property type="match status" value="1"/>
</dbReference>
<evidence type="ECO:0000313" key="7">
    <source>
        <dbReference type="EMBL" id="BBO89669.1"/>
    </source>
</evidence>
<evidence type="ECO:0000256" key="2">
    <source>
        <dbReference type="ARBA" id="ARBA00023136"/>
    </source>
</evidence>
<organism evidence="7 8">
    <name type="scientific">Desulfosarcina ovata subsp. ovata</name>
    <dbReference type="NCBI Taxonomy" id="2752305"/>
    <lineage>
        <taxon>Bacteria</taxon>
        <taxon>Pseudomonadati</taxon>
        <taxon>Thermodesulfobacteriota</taxon>
        <taxon>Desulfobacteria</taxon>
        <taxon>Desulfobacterales</taxon>
        <taxon>Desulfosarcinaceae</taxon>
        <taxon>Desulfosarcina</taxon>
    </lineage>
</organism>
<evidence type="ECO:0000256" key="1">
    <source>
        <dbReference type="ARBA" id="ARBA00004442"/>
    </source>
</evidence>
<evidence type="ECO:0000256" key="4">
    <source>
        <dbReference type="PROSITE-ProRule" id="PRU00473"/>
    </source>
</evidence>
<dbReference type="PROSITE" id="PS51123">
    <property type="entry name" value="OMPA_2"/>
    <property type="match status" value="1"/>
</dbReference>
<dbReference type="Pfam" id="PF14326">
    <property type="entry name" value="DUF4384"/>
    <property type="match status" value="1"/>
</dbReference>
<evidence type="ECO:0000259" key="6">
    <source>
        <dbReference type="PROSITE" id="PS51123"/>
    </source>
</evidence>
<dbReference type="InterPro" id="IPR006664">
    <property type="entry name" value="OMP_bac"/>
</dbReference>
<evidence type="ECO:0000256" key="5">
    <source>
        <dbReference type="SAM" id="SignalP"/>
    </source>
</evidence>
<sequence length="375" mass="42181">MYMLRLFISCLLLAFLPLVAQAAESLSVDEFTEALSPPKSVASSETNEPVEKKPRFKFRGIGGIQEIPSKPSVTMHLTFALDSAKLSERSKAVLTNLGQALEKKALRGYLYQLEGHTCDLGTEEHNMDLSQRRALAVRNYLADNFELDSKQFEVAWFGETQPLGPNTDETARHQNRRVVIKNTLKAFDLSIDGNQPVVMQVKCLRGQVEEVVSDGETLAADDRYAVEFKTTDQMYVYLYQVDTIGKQQPLFPNAKFSDSNNPVPPDSYRRLPSPGQWFFLDDKSGKEQIILFAAKKTIDDPNAYCAELVSDEAMMPLMAENSKGTFKTRGLGGIVHETIETKNEQDIRSSKLAESKAESSENNNVYMVRLFFIHR</sequence>
<name>A0A5K8AAX4_9BACT</name>
<evidence type="ECO:0000256" key="3">
    <source>
        <dbReference type="ARBA" id="ARBA00023237"/>
    </source>
</evidence>